<gene>
    <name evidence="4" type="ORF">FVE85_0156</name>
</gene>
<dbReference type="Gene3D" id="2.130.10.10">
    <property type="entry name" value="YVTN repeat-like/Quinoprotein amine dehydrogenase"/>
    <property type="match status" value="1"/>
</dbReference>
<evidence type="ECO:0000313" key="4">
    <source>
        <dbReference type="EMBL" id="KAA8496427.1"/>
    </source>
</evidence>
<dbReference type="AlphaFoldDB" id="A0A5J4Z176"/>
<reference evidence="5" key="1">
    <citation type="journal article" date="2019" name="Nat. Commun.">
        <title>Expansion of phycobilisome linker gene families in mesophilic red algae.</title>
        <authorList>
            <person name="Lee J."/>
            <person name="Kim D."/>
            <person name="Bhattacharya D."/>
            <person name="Yoon H.S."/>
        </authorList>
    </citation>
    <scope>NUCLEOTIDE SEQUENCE [LARGE SCALE GENOMIC DNA]</scope>
    <source>
        <strain evidence="5">CCMP 1328</strain>
    </source>
</reference>
<dbReference type="PANTHER" id="PTHR47199">
    <property type="entry name" value="PHOTOSYSTEM II STABILITY/ASSEMBLY FACTOR HCF136, CHLOROPLASTIC"/>
    <property type="match status" value="1"/>
</dbReference>
<sequence length="415" mass="44222">MESAFVLPVVPVRGRAAVAAGASVRAGSAAAICMCDAGGSAPRGDADAHAVAPVSRRNVLTSAMYASLMAAISKSEGAEAADVAVSKNWEKVDLPSDATVFDLDFVKGSNRGWLVGSRGSIAESSDGGKTWQARSFQNLDPEEEINYRFQKVSFVGDEGWVIGKPSILLHTRDAGKSWERVPLSPKLPGDPVIITALSPNTAELCTTAGAVYTTTNGGRNWKAQVKETIDATLNRTVSSGVSGASYFTGSIVSVLRDVTGSYLAISSRGNFYLTWEKGQDFWIPHARDSSRRIQAMGFIDNELSKGLWMATRGGGLGFTKPGVDLLTTSALDFDDIKIKTGGYAILNVAFRPDTEDVWASVGGGTLWFSKDHGKTWKRDDLVGKTGGILYDIKFFGKDKGFVLGGNGLLLRFTGI</sequence>
<proteinExistence type="predicted"/>
<dbReference type="InterPro" id="IPR015943">
    <property type="entry name" value="WD40/YVTN_repeat-like_dom_sf"/>
</dbReference>
<keyword evidence="2" id="KW-0604">Photosystem II</keyword>
<evidence type="ECO:0000259" key="3">
    <source>
        <dbReference type="Pfam" id="PF14870"/>
    </source>
</evidence>
<dbReference type="GO" id="GO:0015979">
    <property type="term" value="P:photosynthesis"/>
    <property type="evidence" value="ECO:0007669"/>
    <property type="project" value="UniProtKB-KW"/>
</dbReference>
<name>A0A5J4Z176_PORPP</name>
<dbReference type="Proteomes" id="UP000324585">
    <property type="component" value="Unassembled WGS sequence"/>
</dbReference>
<accession>A0A5J4Z176</accession>
<feature type="domain" description="Photosynthesis system II assembly factor Ycf48/Hcf136-like" evidence="3">
    <location>
        <begin position="83"/>
        <end position="412"/>
    </location>
</feature>
<dbReference type="SUPFAM" id="SSF110296">
    <property type="entry name" value="Oligoxyloglucan reducing end-specific cellobiohydrolase"/>
    <property type="match status" value="1"/>
</dbReference>
<organism evidence="4 5">
    <name type="scientific">Porphyridium purpureum</name>
    <name type="common">Red alga</name>
    <name type="synonym">Porphyridium cruentum</name>
    <dbReference type="NCBI Taxonomy" id="35688"/>
    <lineage>
        <taxon>Eukaryota</taxon>
        <taxon>Rhodophyta</taxon>
        <taxon>Bangiophyceae</taxon>
        <taxon>Porphyridiales</taxon>
        <taxon>Porphyridiaceae</taxon>
        <taxon>Porphyridium</taxon>
    </lineage>
</organism>
<dbReference type="NCBIfam" id="NF010237">
    <property type="entry name" value="PRK13684.1"/>
    <property type="match status" value="1"/>
</dbReference>
<dbReference type="InterPro" id="IPR028203">
    <property type="entry name" value="PSII_CF48-like_dom"/>
</dbReference>
<dbReference type="PANTHER" id="PTHR47199:SF2">
    <property type="entry name" value="PHOTOSYSTEM II STABILITY_ASSEMBLY FACTOR HCF136, CHLOROPLASTIC"/>
    <property type="match status" value="1"/>
</dbReference>
<dbReference type="EMBL" id="VRMN01000002">
    <property type="protein sequence ID" value="KAA8496427.1"/>
    <property type="molecule type" value="Genomic_DNA"/>
</dbReference>
<dbReference type="Pfam" id="PF14870">
    <property type="entry name" value="PSII_BNR"/>
    <property type="match status" value="1"/>
</dbReference>
<comment type="caution">
    <text evidence="4">The sequence shown here is derived from an EMBL/GenBank/DDBJ whole genome shotgun (WGS) entry which is preliminary data.</text>
</comment>
<dbReference type="OrthoDB" id="1878471at2759"/>
<keyword evidence="1" id="KW-0602">Photosynthesis</keyword>
<keyword evidence="5" id="KW-1185">Reference proteome</keyword>
<dbReference type="OMA" id="EGWIAGQ"/>
<evidence type="ECO:0000313" key="5">
    <source>
        <dbReference type="Proteomes" id="UP000324585"/>
    </source>
</evidence>
<evidence type="ECO:0000256" key="2">
    <source>
        <dbReference type="ARBA" id="ARBA00023276"/>
    </source>
</evidence>
<protein>
    <submittedName>
        <fullName evidence="4">Photosystem II stability/assembly factor</fullName>
    </submittedName>
</protein>
<evidence type="ECO:0000256" key="1">
    <source>
        <dbReference type="ARBA" id="ARBA00022531"/>
    </source>
</evidence>
<dbReference type="GO" id="GO:0009523">
    <property type="term" value="C:photosystem II"/>
    <property type="evidence" value="ECO:0007669"/>
    <property type="project" value="UniProtKB-KW"/>
</dbReference>